<accession>A0ABW4N0X7</accession>
<protein>
    <submittedName>
        <fullName evidence="3">Metallophosphoesterase family protein</fullName>
    </submittedName>
</protein>
<dbReference type="InterPro" id="IPR029052">
    <property type="entry name" value="Metallo-depent_PP-like"/>
</dbReference>
<sequence>MRLALISDLHGNLTALEAALADIARRSVDRIVCLGDVASDGPQPRQVLERLRGLGCPVIMGNADAQLVGLDPIDFPPEMQVFADSARWAASELTAQDRAFIQGFAPRLSLTLGRFPALLFHGSPADFNAELKPATPDEVFREAFAAHEAAVYAGGHTHLQMFRRIDAAVFVNPGSVGMAYDRVPGAPGEVRFAAWAEYAILAGSDDGLSFELFRVPYDPGQVLDAIAASGLPNRDWWTQAWTAAARL</sequence>
<gene>
    <name evidence="3" type="ORF">ACFSC0_05525</name>
</gene>
<dbReference type="SUPFAM" id="SSF56300">
    <property type="entry name" value="Metallo-dependent phosphatases"/>
    <property type="match status" value="1"/>
</dbReference>
<dbReference type="PANTHER" id="PTHR42850:SF2">
    <property type="entry name" value="BLL5683 PROTEIN"/>
    <property type="match status" value="1"/>
</dbReference>
<dbReference type="InterPro" id="IPR011152">
    <property type="entry name" value="Pesterase_MJ0912"/>
</dbReference>
<evidence type="ECO:0000313" key="3">
    <source>
        <dbReference type="EMBL" id="MFD1782845.1"/>
    </source>
</evidence>
<dbReference type="InterPro" id="IPR024654">
    <property type="entry name" value="Calcineurin-like_PHP_lpxH"/>
</dbReference>
<comment type="similarity">
    <text evidence="1">Belongs to the metallophosphoesterase superfamily. YfcE family.</text>
</comment>
<dbReference type="Proteomes" id="UP001597237">
    <property type="component" value="Unassembled WGS sequence"/>
</dbReference>
<reference evidence="4" key="1">
    <citation type="journal article" date="2019" name="Int. J. Syst. Evol. Microbiol.">
        <title>The Global Catalogue of Microorganisms (GCM) 10K type strain sequencing project: providing services to taxonomists for standard genome sequencing and annotation.</title>
        <authorList>
            <consortium name="The Broad Institute Genomics Platform"/>
            <consortium name="The Broad Institute Genome Sequencing Center for Infectious Disease"/>
            <person name="Wu L."/>
            <person name="Ma J."/>
        </authorList>
    </citation>
    <scope>NUCLEOTIDE SEQUENCE [LARGE SCALE GENOMIC DNA]</scope>
    <source>
        <strain evidence="4">DFY28</strain>
    </source>
</reference>
<dbReference type="RefSeq" id="WP_377282627.1">
    <property type="nucleotide sequence ID" value="NZ_JBHRSI010000007.1"/>
</dbReference>
<comment type="caution">
    <text evidence="3">The sequence shown here is derived from an EMBL/GenBank/DDBJ whole genome shotgun (WGS) entry which is preliminary data.</text>
</comment>
<organism evidence="3 4">
    <name type="scientific">Phenylobacterium terrae</name>
    <dbReference type="NCBI Taxonomy" id="2665495"/>
    <lineage>
        <taxon>Bacteria</taxon>
        <taxon>Pseudomonadati</taxon>
        <taxon>Pseudomonadota</taxon>
        <taxon>Alphaproteobacteria</taxon>
        <taxon>Caulobacterales</taxon>
        <taxon>Caulobacteraceae</taxon>
        <taxon>Phenylobacterium</taxon>
    </lineage>
</organism>
<dbReference type="InterPro" id="IPR050126">
    <property type="entry name" value="Ap4A_hydrolase"/>
</dbReference>
<feature type="domain" description="Calcineurin-like phosphoesterase" evidence="2">
    <location>
        <begin position="1"/>
        <end position="182"/>
    </location>
</feature>
<evidence type="ECO:0000256" key="1">
    <source>
        <dbReference type="ARBA" id="ARBA00008950"/>
    </source>
</evidence>
<dbReference type="Gene3D" id="3.60.21.10">
    <property type="match status" value="1"/>
</dbReference>
<dbReference type="Pfam" id="PF12850">
    <property type="entry name" value="Metallophos_2"/>
    <property type="match status" value="1"/>
</dbReference>
<dbReference type="EMBL" id="JBHUEY010000001">
    <property type="protein sequence ID" value="MFD1782845.1"/>
    <property type="molecule type" value="Genomic_DNA"/>
</dbReference>
<dbReference type="PANTHER" id="PTHR42850">
    <property type="entry name" value="METALLOPHOSPHOESTERASE"/>
    <property type="match status" value="1"/>
</dbReference>
<evidence type="ECO:0000313" key="4">
    <source>
        <dbReference type="Proteomes" id="UP001597237"/>
    </source>
</evidence>
<proteinExistence type="inferred from homology"/>
<keyword evidence="4" id="KW-1185">Reference proteome</keyword>
<dbReference type="PIRSF" id="PIRSF000883">
    <property type="entry name" value="Pesterase_MJ0912"/>
    <property type="match status" value="1"/>
</dbReference>
<name>A0ABW4N0X7_9CAUL</name>
<evidence type="ECO:0000259" key="2">
    <source>
        <dbReference type="Pfam" id="PF12850"/>
    </source>
</evidence>